<reference evidence="3" key="1">
    <citation type="submission" date="2021-03" db="EMBL/GenBank/DDBJ databases">
        <authorList>
            <person name="Tagirdzhanova G."/>
        </authorList>
    </citation>
    <scope>NUCLEOTIDE SEQUENCE</scope>
</reference>
<protein>
    <recommendedName>
        <fullName evidence="2">3'-5' exonuclease domain-containing protein</fullName>
    </recommendedName>
</protein>
<dbReference type="PANTHER" id="PTHR43040">
    <property type="entry name" value="RIBONUCLEASE D"/>
    <property type="match status" value="1"/>
</dbReference>
<dbReference type="GO" id="GO:0008408">
    <property type="term" value="F:3'-5' exonuclease activity"/>
    <property type="evidence" value="ECO:0007669"/>
    <property type="project" value="InterPro"/>
</dbReference>
<dbReference type="Pfam" id="PF01612">
    <property type="entry name" value="DNA_pol_A_exo1"/>
    <property type="match status" value="1"/>
</dbReference>
<dbReference type="InterPro" id="IPR002562">
    <property type="entry name" value="3'-5'_exonuclease_dom"/>
</dbReference>
<proteinExistence type="predicted"/>
<feature type="compositionally biased region" description="Polar residues" evidence="1">
    <location>
        <begin position="225"/>
        <end position="239"/>
    </location>
</feature>
<evidence type="ECO:0000259" key="2">
    <source>
        <dbReference type="Pfam" id="PF01612"/>
    </source>
</evidence>
<sequence>MEVTIVDSEPSLVALIDCLDHLPTQPPSLYLDIEGVKLSRHGSISILQLFVLPKTHVFLIDVFILQEKAFCTPNRSGTDLRSILQSVLVPKVFFDVRNDSDALFARFQISLQGVHDVQLLEVATRSYSRERMTGLAKCIEKDTQLTAKASAAWKATKQKGVTLFAPDHGGSYEVFNFRPMLQDIIDYCTQDVVYLPVLWKLYTQKISTGWLEKVQEETRERIRESQTASYEPNGKNKSMSPWAKPAKSGQGNHRSKTGVRSPVKKTVTTIEQTATTEVAKKTAATRPDAESQSQSSVVQAHLRLSASISALEAARKTAEITAKLESPLSMTDLPFRSKNELGSDKKADPILHPATIYSKWTCTSCRREMQEHQKKEHLAGKQHKTRPGKWTCITCSREMQENKKGEHLAGRKHMARAKRAVTTDREAARQPNVEKAKNTGRKGKKRQAAVPRLQQRGLPYSPDHIFSGFGGSMGPGYLEYETVFSLEDENYGLCDKDCGWCGHCMDAIDI</sequence>
<feature type="compositionally biased region" description="Basic residues" evidence="1">
    <location>
        <begin position="438"/>
        <end position="447"/>
    </location>
</feature>
<organism evidence="3 4">
    <name type="scientific">Alectoria fallacina</name>
    <dbReference type="NCBI Taxonomy" id="1903189"/>
    <lineage>
        <taxon>Eukaryota</taxon>
        <taxon>Fungi</taxon>
        <taxon>Dikarya</taxon>
        <taxon>Ascomycota</taxon>
        <taxon>Pezizomycotina</taxon>
        <taxon>Lecanoromycetes</taxon>
        <taxon>OSLEUM clade</taxon>
        <taxon>Lecanoromycetidae</taxon>
        <taxon>Lecanorales</taxon>
        <taxon>Lecanorineae</taxon>
        <taxon>Parmeliaceae</taxon>
        <taxon>Alectoria</taxon>
    </lineage>
</organism>
<feature type="compositionally biased region" description="Basic and acidic residues" evidence="1">
    <location>
        <begin position="424"/>
        <end position="437"/>
    </location>
</feature>
<dbReference type="PANTHER" id="PTHR43040:SF1">
    <property type="entry name" value="RIBONUCLEASE D"/>
    <property type="match status" value="1"/>
</dbReference>
<dbReference type="InterPro" id="IPR036397">
    <property type="entry name" value="RNaseH_sf"/>
</dbReference>
<comment type="caution">
    <text evidence="3">The sequence shown here is derived from an EMBL/GenBank/DDBJ whole genome shotgun (WGS) entry which is preliminary data.</text>
</comment>
<feature type="region of interest" description="Disordered" evidence="1">
    <location>
        <begin position="424"/>
        <end position="458"/>
    </location>
</feature>
<evidence type="ECO:0000313" key="3">
    <source>
        <dbReference type="EMBL" id="CAF9918442.1"/>
    </source>
</evidence>
<dbReference type="EMBL" id="CAJPDR010000111">
    <property type="protein sequence ID" value="CAF9918442.1"/>
    <property type="molecule type" value="Genomic_DNA"/>
</dbReference>
<dbReference type="SUPFAM" id="SSF53098">
    <property type="entry name" value="Ribonuclease H-like"/>
    <property type="match status" value="1"/>
</dbReference>
<name>A0A8H3I845_9LECA</name>
<evidence type="ECO:0000256" key="1">
    <source>
        <dbReference type="SAM" id="MobiDB-lite"/>
    </source>
</evidence>
<dbReference type="Gene3D" id="3.30.420.10">
    <property type="entry name" value="Ribonuclease H-like superfamily/Ribonuclease H"/>
    <property type="match status" value="1"/>
</dbReference>
<dbReference type="Proteomes" id="UP000664203">
    <property type="component" value="Unassembled WGS sequence"/>
</dbReference>
<evidence type="ECO:0000313" key="4">
    <source>
        <dbReference type="Proteomes" id="UP000664203"/>
    </source>
</evidence>
<dbReference type="AlphaFoldDB" id="A0A8H3I845"/>
<feature type="region of interest" description="Disordered" evidence="1">
    <location>
        <begin position="222"/>
        <end position="272"/>
    </location>
</feature>
<dbReference type="OrthoDB" id="26838at2759"/>
<gene>
    <name evidence="3" type="ORF">ALECFALPRED_000678</name>
</gene>
<accession>A0A8H3I845</accession>
<dbReference type="InterPro" id="IPR012337">
    <property type="entry name" value="RNaseH-like_sf"/>
</dbReference>
<dbReference type="GO" id="GO:0003676">
    <property type="term" value="F:nucleic acid binding"/>
    <property type="evidence" value="ECO:0007669"/>
    <property type="project" value="InterPro"/>
</dbReference>
<feature type="domain" description="3'-5' exonuclease" evidence="2">
    <location>
        <begin position="6"/>
        <end position="199"/>
    </location>
</feature>
<dbReference type="GO" id="GO:0006139">
    <property type="term" value="P:nucleobase-containing compound metabolic process"/>
    <property type="evidence" value="ECO:0007669"/>
    <property type="project" value="InterPro"/>
</dbReference>
<keyword evidence="4" id="KW-1185">Reference proteome</keyword>